<evidence type="ECO:0000256" key="2">
    <source>
        <dbReference type="ARBA" id="ARBA00022679"/>
    </source>
</evidence>
<evidence type="ECO:0000256" key="1">
    <source>
        <dbReference type="ARBA" id="ARBA00022603"/>
    </source>
</evidence>
<dbReference type="PANTHER" id="PTHR43464">
    <property type="entry name" value="METHYLTRANSFERASE"/>
    <property type="match status" value="1"/>
</dbReference>
<name>A0A5J5JS12_9ACTN</name>
<dbReference type="InterPro" id="IPR041698">
    <property type="entry name" value="Methyltransf_25"/>
</dbReference>
<proteinExistence type="predicted"/>
<dbReference type="InterPro" id="IPR029063">
    <property type="entry name" value="SAM-dependent_MTases_sf"/>
</dbReference>
<keyword evidence="1 6" id="KW-0489">Methyltransferase</keyword>
<keyword evidence="2 6" id="KW-0808">Transferase</keyword>
<protein>
    <submittedName>
        <fullName evidence="6">Methyltransferase domain-containing protein</fullName>
    </submittedName>
</protein>
<dbReference type="RefSeq" id="WP_150939565.1">
    <property type="nucleotide sequence ID" value="NZ_VYTZ01000019.1"/>
</dbReference>
<gene>
    <name evidence="6" type="ORF">F5972_33370</name>
</gene>
<keyword evidence="7" id="KW-1185">Reference proteome</keyword>
<dbReference type="Gene3D" id="3.40.50.150">
    <property type="entry name" value="Vaccinia Virus protein VP39"/>
    <property type="match status" value="1"/>
</dbReference>
<sequence length="218" mass="23546">MDTPNTVRDAGGAEAGRDDEEAVRRALEEYYRAGKPPWDTGVTPPELVALIEGHGEGHGAALPPGRALELGCGTGTNAIYLARHGWEVVAVDLVGRAIELARERTEAAGVDVRLLHGDATRLDELDAPGPFDLFFDLSCYCGIPPHRRDAYVTGLTRRAAPGARLLMFGYGPEAFDDTFSGVTADELRARFAGWDLVDVTPGTNPVPTFWFTLRARKA</sequence>
<dbReference type="CDD" id="cd02440">
    <property type="entry name" value="AdoMet_MTases"/>
    <property type="match status" value="1"/>
</dbReference>
<evidence type="ECO:0000313" key="6">
    <source>
        <dbReference type="EMBL" id="KAA9373866.1"/>
    </source>
</evidence>
<evidence type="ECO:0000259" key="5">
    <source>
        <dbReference type="Pfam" id="PF13649"/>
    </source>
</evidence>
<feature type="domain" description="Methyltransferase" evidence="5">
    <location>
        <begin position="68"/>
        <end position="162"/>
    </location>
</feature>
<comment type="caution">
    <text evidence="6">The sequence shown here is derived from an EMBL/GenBank/DDBJ whole genome shotgun (WGS) entry which is preliminary data.</text>
</comment>
<evidence type="ECO:0000313" key="7">
    <source>
        <dbReference type="Proteomes" id="UP000327011"/>
    </source>
</evidence>
<dbReference type="Pfam" id="PF13649">
    <property type="entry name" value="Methyltransf_25"/>
    <property type="match status" value="1"/>
</dbReference>
<keyword evidence="3" id="KW-0949">S-adenosyl-L-methionine</keyword>
<evidence type="ECO:0000256" key="3">
    <source>
        <dbReference type="ARBA" id="ARBA00022691"/>
    </source>
</evidence>
<dbReference type="GO" id="GO:0008168">
    <property type="term" value="F:methyltransferase activity"/>
    <property type="evidence" value="ECO:0007669"/>
    <property type="project" value="UniProtKB-KW"/>
</dbReference>
<dbReference type="EMBL" id="VYTZ01000019">
    <property type="protein sequence ID" value="KAA9373866.1"/>
    <property type="molecule type" value="Genomic_DNA"/>
</dbReference>
<organism evidence="6 7">
    <name type="scientific">Microbispora cellulosiformans</name>
    <dbReference type="NCBI Taxonomy" id="2614688"/>
    <lineage>
        <taxon>Bacteria</taxon>
        <taxon>Bacillati</taxon>
        <taxon>Actinomycetota</taxon>
        <taxon>Actinomycetes</taxon>
        <taxon>Streptosporangiales</taxon>
        <taxon>Streptosporangiaceae</taxon>
        <taxon>Microbispora</taxon>
    </lineage>
</organism>
<accession>A0A5J5JS12</accession>
<dbReference type="GO" id="GO:0032259">
    <property type="term" value="P:methylation"/>
    <property type="evidence" value="ECO:0007669"/>
    <property type="project" value="UniProtKB-KW"/>
</dbReference>
<reference evidence="6 7" key="1">
    <citation type="submission" date="2019-09" db="EMBL/GenBank/DDBJ databases">
        <title>Screening of Novel Bioactive Compounds from Soil-Associated.</title>
        <authorList>
            <person name="Gong X."/>
        </authorList>
    </citation>
    <scope>NUCLEOTIDE SEQUENCE [LARGE SCALE GENOMIC DNA]</scope>
    <source>
        <strain evidence="6 7">Gxj-6</strain>
    </source>
</reference>
<feature type="region of interest" description="Disordered" evidence="4">
    <location>
        <begin position="1"/>
        <end position="21"/>
    </location>
</feature>
<evidence type="ECO:0000256" key="4">
    <source>
        <dbReference type="SAM" id="MobiDB-lite"/>
    </source>
</evidence>
<dbReference type="PANTHER" id="PTHR43464:SF19">
    <property type="entry name" value="UBIQUINONE BIOSYNTHESIS O-METHYLTRANSFERASE, MITOCHONDRIAL"/>
    <property type="match status" value="1"/>
</dbReference>
<dbReference type="AlphaFoldDB" id="A0A5J5JS12"/>
<dbReference type="Proteomes" id="UP000327011">
    <property type="component" value="Unassembled WGS sequence"/>
</dbReference>
<dbReference type="SUPFAM" id="SSF53335">
    <property type="entry name" value="S-adenosyl-L-methionine-dependent methyltransferases"/>
    <property type="match status" value="1"/>
</dbReference>